<dbReference type="GO" id="GO:0000271">
    <property type="term" value="P:polysaccharide biosynthetic process"/>
    <property type="evidence" value="ECO:0007669"/>
    <property type="project" value="TreeGrafter"/>
</dbReference>
<dbReference type="PANTHER" id="PTHR30244">
    <property type="entry name" value="TRANSAMINASE"/>
    <property type="match status" value="1"/>
</dbReference>
<organism evidence="1 2">
    <name type="scientific">Methanosarcina siciliae C2J</name>
    <dbReference type="NCBI Taxonomy" id="1434118"/>
    <lineage>
        <taxon>Archaea</taxon>
        <taxon>Methanobacteriati</taxon>
        <taxon>Methanobacteriota</taxon>
        <taxon>Stenosarchaea group</taxon>
        <taxon>Methanomicrobia</taxon>
        <taxon>Methanosarcinales</taxon>
        <taxon>Methanosarcinaceae</taxon>
        <taxon>Methanosarcina</taxon>
    </lineage>
</organism>
<dbReference type="SUPFAM" id="SSF53383">
    <property type="entry name" value="PLP-dependent transferases"/>
    <property type="match status" value="1"/>
</dbReference>
<evidence type="ECO:0000313" key="2">
    <source>
        <dbReference type="Proteomes" id="UP000033123"/>
    </source>
</evidence>
<reference evidence="1 2" key="1">
    <citation type="submission" date="2014-07" db="EMBL/GenBank/DDBJ databases">
        <title>Methanogenic archaea and the global carbon cycle.</title>
        <authorList>
            <person name="Henriksen J.R."/>
            <person name="Luke J."/>
            <person name="Reinhart S."/>
            <person name="Benedict M.N."/>
            <person name="Youngblut N.D."/>
            <person name="Metcalf M.E."/>
            <person name="Whitaker R.J."/>
            <person name="Metcalf W.W."/>
        </authorList>
    </citation>
    <scope>NUCLEOTIDE SEQUENCE [LARGE SCALE GENOMIC DNA]</scope>
    <source>
        <strain evidence="1 2">C2J</strain>
    </source>
</reference>
<evidence type="ECO:0000313" key="1">
    <source>
        <dbReference type="EMBL" id="AKB38023.1"/>
    </source>
</evidence>
<dbReference type="GO" id="GO:0030170">
    <property type="term" value="F:pyridoxal phosphate binding"/>
    <property type="evidence" value="ECO:0007669"/>
    <property type="project" value="TreeGrafter"/>
</dbReference>
<dbReference type="KEGG" id="msj:MSSAC_3433"/>
<dbReference type="PANTHER" id="PTHR30244:SF34">
    <property type="entry name" value="DTDP-4-AMINO-4,6-DIDEOXYGALACTOSE TRANSAMINASE"/>
    <property type="match status" value="1"/>
</dbReference>
<dbReference type="GO" id="GO:0008483">
    <property type="term" value="F:transaminase activity"/>
    <property type="evidence" value="ECO:0007669"/>
    <property type="project" value="UniProtKB-KW"/>
</dbReference>
<sequence length="158" mass="17538">MSMNNFGLILHNKPTIGDEEIKSVVESMSNLELTVGTKIKEFESDFSRYLGRSSVAVSSGTSALHLALIALGISENDEVILPSYTCVTVPFPILYQKAKPILTDINDDFNISAEDIKTKITDKTKAVIVPHMFGYPADMDEIRELCIENDLYLIEDCC</sequence>
<dbReference type="HOGENOM" id="CLU_033332_4_2_2"/>
<dbReference type="InterPro" id="IPR000653">
    <property type="entry name" value="DegT/StrS_aminotransferase"/>
</dbReference>
<dbReference type="STRING" id="1434118.MSSAC_3433"/>
<keyword evidence="1" id="KW-0032">Aminotransferase</keyword>
<dbReference type="Proteomes" id="UP000033123">
    <property type="component" value="Chromosome"/>
</dbReference>
<dbReference type="InterPro" id="IPR015424">
    <property type="entry name" value="PyrdxlP-dep_Trfase"/>
</dbReference>
<gene>
    <name evidence="1" type="ORF">MSSAC_3433</name>
</gene>
<keyword evidence="1" id="KW-0808">Transferase</keyword>
<dbReference type="InterPro" id="IPR015421">
    <property type="entry name" value="PyrdxlP-dep_Trfase_major"/>
</dbReference>
<name>A0A0E3PS97_9EURY</name>
<dbReference type="EMBL" id="CP009508">
    <property type="protein sequence ID" value="AKB38023.1"/>
    <property type="molecule type" value="Genomic_DNA"/>
</dbReference>
<protein>
    <submittedName>
        <fullName evidence="1">Putative aminotransferase, DegT family</fullName>
    </submittedName>
</protein>
<dbReference type="AlphaFoldDB" id="A0A0E3PS97"/>
<dbReference type="PATRIC" id="fig|1434118.4.peg.4426"/>
<proteinExistence type="predicted"/>
<dbReference type="Pfam" id="PF01041">
    <property type="entry name" value="DegT_DnrJ_EryC1"/>
    <property type="match status" value="1"/>
</dbReference>
<dbReference type="Gene3D" id="3.40.640.10">
    <property type="entry name" value="Type I PLP-dependent aspartate aminotransferase-like (Major domain)"/>
    <property type="match status" value="1"/>
</dbReference>
<accession>A0A0E3PS97</accession>